<feature type="domain" description="UvrC family homology region profile" evidence="2">
    <location>
        <begin position="269"/>
        <end position="372"/>
    </location>
</feature>
<dbReference type="Pfam" id="PF01541">
    <property type="entry name" value="GIY-YIG"/>
    <property type="match status" value="1"/>
</dbReference>
<dbReference type="Gene3D" id="3.30.420.340">
    <property type="entry name" value="UvrC, RNAse H endonuclease domain"/>
    <property type="match status" value="1"/>
</dbReference>
<dbReference type="InterPro" id="IPR036876">
    <property type="entry name" value="UVR_dom_sf"/>
</dbReference>
<dbReference type="PANTHER" id="PTHR30562:SF1">
    <property type="entry name" value="UVRABC SYSTEM PROTEIN C"/>
    <property type="match status" value="1"/>
</dbReference>
<dbReference type="PROSITE" id="PS50164">
    <property type="entry name" value="GIY_YIG"/>
    <property type="match status" value="1"/>
</dbReference>
<evidence type="ECO:0000259" key="1">
    <source>
        <dbReference type="PROSITE" id="PS50164"/>
    </source>
</evidence>
<dbReference type="InterPro" id="IPR001162">
    <property type="entry name" value="UvrC_RNase_H_dom"/>
</dbReference>
<dbReference type="SMART" id="SM00465">
    <property type="entry name" value="GIYc"/>
    <property type="match status" value="1"/>
</dbReference>
<proteinExistence type="predicted"/>
<comment type="caution">
    <text evidence="3">The sequence shown here is derived from an EMBL/GenBank/DDBJ whole genome shotgun (WGS) entry which is preliminary data.</text>
</comment>
<dbReference type="Proteomes" id="UP000176803">
    <property type="component" value="Unassembled WGS sequence"/>
</dbReference>
<evidence type="ECO:0000313" key="3">
    <source>
        <dbReference type="EMBL" id="OGK38716.1"/>
    </source>
</evidence>
<dbReference type="SUPFAM" id="SSF46600">
    <property type="entry name" value="C-terminal UvrC-binding domain of UvrB"/>
    <property type="match status" value="1"/>
</dbReference>
<name>A0A1F7I5T3_9BACT</name>
<dbReference type="AlphaFoldDB" id="A0A1F7I5T3"/>
<dbReference type="PANTHER" id="PTHR30562">
    <property type="entry name" value="UVRC/OXIDOREDUCTASE"/>
    <property type="match status" value="1"/>
</dbReference>
<evidence type="ECO:0000259" key="2">
    <source>
        <dbReference type="PROSITE" id="PS50165"/>
    </source>
</evidence>
<evidence type="ECO:0008006" key="5">
    <source>
        <dbReference type="Google" id="ProtNLM"/>
    </source>
</evidence>
<evidence type="ECO:0000313" key="4">
    <source>
        <dbReference type="Proteomes" id="UP000176803"/>
    </source>
</evidence>
<dbReference type="PROSITE" id="PS50165">
    <property type="entry name" value="UVRC"/>
    <property type="match status" value="1"/>
</dbReference>
<dbReference type="Pfam" id="PF08459">
    <property type="entry name" value="UvrC_RNaseH_dom"/>
    <property type="match status" value="1"/>
</dbReference>
<dbReference type="InterPro" id="IPR000305">
    <property type="entry name" value="GIY-YIG_endonuc"/>
</dbReference>
<gene>
    <name evidence="3" type="ORF">A3F03_02680</name>
</gene>
<dbReference type="EMBL" id="MGAC01000004">
    <property type="protein sequence ID" value="OGK38716.1"/>
    <property type="molecule type" value="Genomic_DNA"/>
</dbReference>
<accession>A0A1F7I5T3</accession>
<feature type="domain" description="GIY-YIG" evidence="1">
    <location>
        <begin position="22"/>
        <end position="99"/>
    </location>
</feature>
<dbReference type="SUPFAM" id="SSF82771">
    <property type="entry name" value="GIY-YIG endonuclease"/>
    <property type="match status" value="1"/>
</dbReference>
<dbReference type="GO" id="GO:0006289">
    <property type="term" value="P:nucleotide-excision repair"/>
    <property type="evidence" value="ECO:0007669"/>
    <property type="project" value="InterPro"/>
</dbReference>
<dbReference type="Gene3D" id="3.40.1440.10">
    <property type="entry name" value="GIY-YIG endonuclease"/>
    <property type="match status" value="1"/>
</dbReference>
<dbReference type="GO" id="GO:0009381">
    <property type="term" value="F:excinuclease ABC activity"/>
    <property type="evidence" value="ECO:0007669"/>
    <property type="project" value="InterPro"/>
</dbReference>
<dbReference type="InterPro" id="IPR047296">
    <property type="entry name" value="GIY-YIG_UvrC_Cho"/>
</dbReference>
<reference evidence="3 4" key="1">
    <citation type="journal article" date="2016" name="Nat. Commun.">
        <title>Thousands of microbial genomes shed light on interconnected biogeochemical processes in an aquifer system.</title>
        <authorList>
            <person name="Anantharaman K."/>
            <person name="Brown C.T."/>
            <person name="Hug L.A."/>
            <person name="Sharon I."/>
            <person name="Castelle C.J."/>
            <person name="Probst A.J."/>
            <person name="Thomas B.C."/>
            <person name="Singh A."/>
            <person name="Wilkins M.J."/>
            <person name="Karaoz U."/>
            <person name="Brodie E.L."/>
            <person name="Williams K.H."/>
            <person name="Hubbard S.S."/>
            <person name="Banfield J.F."/>
        </authorList>
    </citation>
    <scope>NUCLEOTIDE SEQUENCE [LARGE SCALE GENOMIC DNA]</scope>
</reference>
<dbReference type="InterPro" id="IPR050066">
    <property type="entry name" value="UvrABC_protein_C"/>
</dbReference>
<protein>
    <recommendedName>
        <fullName evidence="5">Excinuclease ABC subunit C</fullName>
    </recommendedName>
</protein>
<dbReference type="CDD" id="cd10434">
    <property type="entry name" value="GIY-YIG_UvrC_Cho"/>
    <property type="match status" value="1"/>
</dbReference>
<dbReference type="GO" id="GO:0009380">
    <property type="term" value="C:excinuclease repair complex"/>
    <property type="evidence" value="ECO:0007669"/>
    <property type="project" value="TreeGrafter"/>
</dbReference>
<dbReference type="InterPro" id="IPR035901">
    <property type="entry name" value="GIY-YIG_endonuc_sf"/>
</dbReference>
<organism evidence="3 4">
    <name type="scientific">Candidatus Roizmanbacteria bacterium RIFCSPHIGHO2_12_FULL_41_11</name>
    <dbReference type="NCBI Taxonomy" id="1802052"/>
    <lineage>
        <taxon>Bacteria</taxon>
        <taxon>Candidatus Roizmaniibacteriota</taxon>
    </lineage>
</organism>
<dbReference type="InterPro" id="IPR038476">
    <property type="entry name" value="UvrC_RNase_H_dom_sf"/>
</dbReference>
<sequence>MIIKKPGSNQIWPAERLKTIPTTTGVYLFFHKKESVYIGKSVNLRARIKSHLENARIDKKENVIITLSDSIKVIITDSEFKALVLESQLISKYKPRYNVRWRDDKSYLYIKVNLKESYPRFQITRRENKPEFTYFGPFSSVRTATNLLREIRKVIPFCQQKNIGKRRCFYAKIGLCDPCPSLIEKIKNTQEKKHNQSIYRSNIRQAIKVLEGNTDLILRSLFKNLKKLTARQRFEEAIVVRNRIARLEGLLYRGRLIGDVLESYNNSDESLNQLYGLLAEHFSRFKKPIRIECYDVSNLDKKMATASMVVFTDGLVDKKEYRRFKIINKKLNSDTQMFEEVIARRLKNKWPKSDLMVIDGGKPQIRTVLKIMKEAKTVTPIIGIAKRPDRLIIGNENLPTIRPNFHHLGFNLIRAVRDESHRFARKYHLHLRQKKMI</sequence>